<keyword evidence="4" id="KW-0413">Isomerase</keyword>
<dbReference type="Proteomes" id="UP000075901">
    <property type="component" value="Unassembled WGS sequence"/>
</dbReference>
<dbReference type="GO" id="GO:0160148">
    <property type="term" value="F:tRNA pseudouridine(55) synthase activity"/>
    <property type="evidence" value="ECO:0007669"/>
    <property type="project" value="UniProtKB-EC"/>
</dbReference>
<evidence type="ECO:0000256" key="6">
    <source>
        <dbReference type="ARBA" id="ARBA00079393"/>
    </source>
</evidence>
<dbReference type="PANTHER" id="PTHR21568">
    <property type="entry name" value="TRNA PSEUDOURIDINE SYNTHASE PUS10"/>
    <property type="match status" value="1"/>
</dbReference>
<feature type="signal peptide" evidence="8">
    <location>
        <begin position="1"/>
        <end position="17"/>
    </location>
</feature>
<dbReference type="InterPro" id="IPR020103">
    <property type="entry name" value="PsdUridine_synth_cat_dom_sf"/>
</dbReference>
<reference evidence="11" key="2">
    <citation type="submission" date="2020-05" db="UniProtKB">
        <authorList>
            <consortium name="EnsemblMetazoa"/>
        </authorList>
    </citation>
    <scope>IDENTIFICATION</scope>
    <source>
        <strain evidence="11">maculatus3</strain>
    </source>
</reference>
<evidence type="ECO:0000256" key="2">
    <source>
        <dbReference type="ARBA" id="ARBA00012787"/>
    </source>
</evidence>
<dbReference type="AlphaFoldDB" id="A0A182SDX1"/>
<evidence type="ECO:0000256" key="3">
    <source>
        <dbReference type="ARBA" id="ARBA00022694"/>
    </source>
</evidence>
<evidence type="ECO:0000259" key="9">
    <source>
        <dbReference type="Pfam" id="PF21237"/>
    </source>
</evidence>
<comment type="similarity">
    <text evidence="1">Belongs to the pseudouridine synthase Pus10 family.</text>
</comment>
<dbReference type="PANTHER" id="PTHR21568:SF0">
    <property type="entry name" value="TRNA PSEUDOURIDINE SYNTHASE PUS10"/>
    <property type="match status" value="1"/>
</dbReference>
<proteinExistence type="inferred from homology"/>
<evidence type="ECO:0000313" key="11">
    <source>
        <dbReference type="EnsemblMetazoa" id="AMAM004822-PA"/>
    </source>
</evidence>
<dbReference type="Pfam" id="PF21237">
    <property type="entry name" value="Pus10_N_euk"/>
    <property type="match status" value="1"/>
</dbReference>
<evidence type="ECO:0000313" key="12">
    <source>
        <dbReference type="Proteomes" id="UP000075901"/>
    </source>
</evidence>
<keyword evidence="3" id="KW-0819">tRNA processing</keyword>
<dbReference type="VEuPathDB" id="VectorBase:AMAM004822"/>
<reference evidence="12" key="1">
    <citation type="submission" date="2013-09" db="EMBL/GenBank/DDBJ databases">
        <title>The Genome Sequence of Anopheles maculatus species B.</title>
        <authorList>
            <consortium name="The Broad Institute Genomics Platform"/>
            <person name="Neafsey D.E."/>
            <person name="Besansky N."/>
            <person name="Howell P."/>
            <person name="Walton C."/>
            <person name="Young S.K."/>
            <person name="Zeng Q."/>
            <person name="Gargeya S."/>
            <person name="Fitzgerald M."/>
            <person name="Haas B."/>
            <person name="Abouelleil A."/>
            <person name="Allen A.W."/>
            <person name="Alvarado L."/>
            <person name="Arachchi H.M."/>
            <person name="Berlin A.M."/>
            <person name="Chapman S.B."/>
            <person name="Gainer-Dewar J."/>
            <person name="Goldberg J."/>
            <person name="Griggs A."/>
            <person name="Gujja S."/>
            <person name="Hansen M."/>
            <person name="Howarth C."/>
            <person name="Imamovic A."/>
            <person name="Ireland A."/>
            <person name="Larimer J."/>
            <person name="McCowan C."/>
            <person name="Murphy C."/>
            <person name="Pearson M."/>
            <person name="Poon T.W."/>
            <person name="Priest M."/>
            <person name="Roberts A."/>
            <person name="Saif S."/>
            <person name="Shea T."/>
            <person name="Sisk P."/>
            <person name="Sykes S."/>
            <person name="Wortman J."/>
            <person name="Nusbaum C."/>
            <person name="Birren B."/>
        </authorList>
    </citation>
    <scope>NUCLEOTIDE SEQUENCE [LARGE SCALE GENOMIC DNA]</scope>
    <source>
        <strain evidence="12">maculatus3</strain>
    </source>
</reference>
<evidence type="ECO:0000256" key="8">
    <source>
        <dbReference type="SAM" id="SignalP"/>
    </source>
</evidence>
<protein>
    <recommendedName>
        <fullName evidence="2">tRNA pseudouridine(55) synthase</fullName>
        <ecNumber evidence="2">5.4.99.25</ecNumber>
    </recommendedName>
    <alternativeName>
        <fullName evidence="7">tRNA pseudouridine 55 synthase</fullName>
    </alternativeName>
    <alternativeName>
        <fullName evidence="5">tRNA pseudouridylate synthase</fullName>
    </alternativeName>
    <alternativeName>
        <fullName evidence="6">tRNA-uridine isomerase</fullName>
    </alternativeName>
</protein>
<dbReference type="GO" id="GO:0031119">
    <property type="term" value="P:tRNA pseudouridine synthesis"/>
    <property type="evidence" value="ECO:0007669"/>
    <property type="project" value="UniProtKB-ARBA"/>
</dbReference>
<dbReference type="InterPro" id="IPR048742">
    <property type="entry name" value="Pus10_N_euk"/>
</dbReference>
<keyword evidence="8" id="KW-0732">Signal</keyword>
<evidence type="ECO:0000256" key="1">
    <source>
        <dbReference type="ARBA" id="ARBA00009652"/>
    </source>
</evidence>
<dbReference type="GO" id="GO:0003723">
    <property type="term" value="F:RNA binding"/>
    <property type="evidence" value="ECO:0007669"/>
    <property type="project" value="InterPro"/>
</dbReference>
<accession>A0A182SDX1</accession>
<keyword evidence="12" id="KW-1185">Reference proteome</keyword>
<evidence type="ECO:0000259" key="10">
    <source>
        <dbReference type="Pfam" id="PF21238"/>
    </source>
</evidence>
<dbReference type="Pfam" id="PF21238">
    <property type="entry name" value="Pus10_C"/>
    <property type="match status" value="1"/>
</dbReference>
<dbReference type="EnsemblMetazoa" id="AMAM004822-RA">
    <property type="protein sequence ID" value="AMAM004822-PA"/>
    <property type="gene ID" value="AMAM004822"/>
</dbReference>
<evidence type="ECO:0000256" key="5">
    <source>
        <dbReference type="ARBA" id="ARBA00075270"/>
    </source>
</evidence>
<organism evidence="11 12">
    <name type="scientific">Anopheles maculatus</name>
    <dbReference type="NCBI Taxonomy" id="74869"/>
    <lineage>
        <taxon>Eukaryota</taxon>
        <taxon>Metazoa</taxon>
        <taxon>Ecdysozoa</taxon>
        <taxon>Arthropoda</taxon>
        <taxon>Hexapoda</taxon>
        <taxon>Insecta</taxon>
        <taxon>Pterygota</taxon>
        <taxon>Neoptera</taxon>
        <taxon>Endopterygota</taxon>
        <taxon>Diptera</taxon>
        <taxon>Nematocera</taxon>
        <taxon>Culicoidea</taxon>
        <taxon>Culicidae</taxon>
        <taxon>Anophelinae</taxon>
        <taxon>Anopheles</taxon>
        <taxon>Anopheles maculatus group</taxon>
    </lineage>
</organism>
<dbReference type="EC" id="5.4.99.25" evidence="2"/>
<evidence type="ECO:0000256" key="7">
    <source>
        <dbReference type="ARBA" id="ARBA00083669"/>
    </source>
</evidence>
<feature type="domain" description="Pus10-like C-terminal" evidence="10">
    <location>
        <begin position="272"/>
        <end position="507"/>
    </location>
</feature>
<evidence type="ECO:0000256" key="4">
    <source>
        <dbReference type="ARBA" id="ARBA00023235"/>
    </source>
</evidence>
<dbReference type="SUPFAM" id="SSF55120">
    <property type="entry name" value="Pseudouridine synthase"/>
    <property type="match status" value="1"/>
</dbReference>
<feature type="chain" id="PRO_5008135714" description="tRNA pseudouridine(55) synthase" evidence="8">
    <location>
        <begin position="18"/>
        <end position="522"/>
    </location>
</feature>
<dbReference type="InterPro" id="IPR048741">
    <property type="entry name" value="Pus10-like_C"/>
</dbReference>
<dbReference type="InterPro" id="IPR039894">
    <property type="entry name" value="Pus10-like"/>
</dbReference>
<name>A0A182SDX1_9DIPT</name>
<sequence>LFLLLLLPLAGFDLSQYFRHLHIYLIEQLAKLGGLIHFRLTNLLVGVYRLQQQLEIFLQHPDRFLLRGLEPEDDHQKAKKIRENVCIACLGLFDLDRIATLACEVKKNEGYQQYQCEAGFLTSISLPIVLHLRQLALWLDVLDRFPQVFSATSAPDIAVKDALKMIIIDQLEQTLGKPFSVDGVMINVPYSYANEQEELQTLELVSPGVFASRKTNKHTKKEFISRNAFEKHFTPDVINKDRFRKHYSVPPVSTEEVGLVRGELSFTGPTIFLAGRYNKFSRELSQTPWMIDGKRKMEGSVQETIAASIAPHFGVSEEQLIFSSSGREDVDVRCLGEGRPFVLEIIDAKTDQLPEEVAIRMEQQVGTSKTVAIRDVQLVKREDLVHIRGGEEDKRKFYRALCVTTNEPVTEAMVHKLRIDEPFVMQQVTPLRVLHRRTLLARPRTVYSVRAYACRENPYAMVVDIVSQAGTYIKELVHSDFGRTGPSFRSIIGTAIDIHALDVMAIDLDWPKKLRRAEEGVN</sequence>
<feature type="domain" description="Pus10 N-terminal eukaryotes" evidence="9">
    <location>
        <begin position="86"/>
        <end position="256"/>
    </location>
</feature>
<dbReference type="FunFam" id="3.30.70.2510:FF:000001">
    <property type="entry name" value="tRNA pseudouridine synthase Pus10"/>
    <property type="match status" value="1"/>
</dbReference>
<dbReference type="Gene3D" id="3.30.70.2510">
    <property type="match status" value="1"/>
</dbReference>
<dbReference type="FunFam" id="3.30.70.3190:FF:000001">
    <property type="entry name" value="tRNA pseudouridine synthase Pus10"/>
    <property type="match status" value="1"/>
</dbReference>
<dbReference type="Gene3D" id="3.30.70.3190">
    <property type="match status" value="1"/>
</dbReference>